<comment type="caution">
    <text evidence="2">The sequence shown here is derived from an EMBL/GenBank/DDBJ whole genome shotgun (WGS) entry which is preliminary data.</text>
</comment>
<dbReference type="EMBL" id="JACHIG010000004">
    <property type="protein sequence ID" value="MBB5032598.1"/>
    <property type="molecule type" value="Genomic_DNA"/>
</dbReference>
<keyword evidence="3" id="KW-1185">Reference proteome</keyword>
<accession>A0A7W8DJW5</accession>
<feature type="transmembrane region" description="Helical" evidence="1">
    <location>
        <begin position="47"/>
        <end position="68"/>
    </location>
</feature>
<name>A0A7W8DJW5_9BACT</name>
<evidence type="ECO:0000313" key="3">
    <source>
        <dbReference type="Proteomes" id="UP000590740"/>
    </source>
</evidence>
<proteinExistence type="predicted"/>
<organism evidence="2 3">
    <name type="scientific">Prosthecobacter vanneervenii</name>
    <dbReference type="NCBI Taxonomy" id="48466"/>
    <lineage>
        <taxon>Bacteria</taxon>
        <taxon>Pseudomonadati</taxon>
        <taxon>Verrucomicrobiota</taxon>
        <taxon>Verrucomicrobiia</taxon>
        <taxon>Verrucomicrobiales</taxon>
        <taxon>Verrucomicrobiaceae</taxon>
        <taxon>Prosthecobacter</taxon>
    </lineage>
</organism>
<keyword evidence="1" id="KW-1133">Transmembrane helix</keyword>
<sequence length="138" mass="15534">MNHTVITYSLYLILAVSMTVWVARTLHKNGRIFLVDCFHGNTELADSVNHLLVVGFYLINIGFVSLYLKTTEEIEAARGVFEALSGKMGVVLLMLGGMHFFNLYVFTRMRRRATLAHLPPPVPAMNRVSKAHDILDTL</sequence>
<reference evidence="2 3" key="1">
    <citation type="submission" date="2020-08" db="EMBL/GenBank/DDBJ databases">
        <title>Genomic Encyclopedia of Type Strains, Phase IV (KMG-IV): sequencing the most valuable type-strain genomes for metagenomic binning, comparative biology and taxonomic classification.</title>
        <authorList>
            <person name="Goeker M."/>
        </authorList>
    </citation>
    <scope>NUCLEOTIDE SEQUENCE [LARGE SCALE GENOMIC DNA]</scope>
    <source>
        <strain evidence="2 3">DSM 12252</strain>
    </source>
</reference>
<evidence type="ECO:0000313" key="2">
    <source>
        <dbReference type="EMBL" id="MBB5032598.1"/>
    </source>
</evidence>
<feature type="transmembrane region" description="Helical" evidence="1">
    <location>
        <begin position="6"/>
        <end position="26"/>
    </location>
</feature>
<protein>
    <submittedName>
        <fullName evidence="2">Uncharacterized protein</fullName>
    </submittedName>
</protein>
<dbReference type="RefSeq" id="WP_184339520.1">
    <property type="nucleotide sequence ID" value="NZ_JACHIG010000004.1"/>
</dbReference>
<evidence type="ECO:0000256" key="1">
    <source>
        <dbReference type="SAM" id="Phobius"/>
    </source>
</evidence>
<feature type="transmembrane region" description="Helical" evidence="1">
    <location>
        <begin position="88"/>
        <end position="106"/>
    </location>
</feature>
<keyword evidence="1" id="KW-0472">Membrane</keyword>
<keyword evidence="1" id="KW-0812">Transmembrane</keyword>
<dbReference type="AlphaFoldDB" id="A0A7W8DJW5"/>
<gene>
    <name evidence="2" type="ORF">HNQ65_002180</name>
</gene>
<dbReference type="Proteomes" id="UP000590740">
    <property type="component" value="Unassembled WGS sequence"/>
</dbReference>